<dbReference type="InterPro" id="IPR013216">
    <property type="entry name" value="Methyltransf_11"/>
</dbReference>
<dbReference type="Gene3D" id="3.40.50.150">
    <property type="entry name" value="Vaccinia Virus protein VP39"/>
    <property type="match status" value="1"/>
</dbReference>
<protein>
    <submittedName>
        <fullName evidence="2">Methyltransferase type 11</fullName>
    </submittedName>
</protein>
<dbReference type="STRING" id="880073.Cabys_4148"/>
<proteinExistence type="predicted"/>
<dbReference type="CDD" id="cd02440">
    <property type="entry name" value="AdoMet_MTases"/>
    <property type="match status" value="1"/>
</dbReference>
<dbReference type="HOGENOM" id="CLU_037990_7_3_0"/>
<dbReference type="AlphaFoldDB" id="H1XVR9"/>
<feature type="domain" description="Methyltransferase type 11" evidence="1">
    <location>
        <begin position="47"/>
        <end position="141"/>
    </location>
</feature>
<dbReference type="PaxDb" id="880073-Calab_1012"/>
<dbReference type="Proteomes" id="UP000004671">
    <property type="component" value="Chromosome"/>
</dbReference>
<dbReference type="eggNOG" id="COG2226">
    <property type="taxonomic scope" value="Bacteria"/>
</dbReference>
<organism evidence="2 3">
    <name type="scientific">Caldithrix abyssi DSM 13497</name>
    <dbReference type="NCBI Taxonomy" id="880073"/>
    <lineage>
        <taxon>Bacteria</taxon>
        <taxon>Pseudomonadati</taxon>
        <taxon>Calditrichota</taxon>
        <taxon>Calditrichia</taxon>
        <taxon>Calditrichales</taxon>
        <taxon>Calditrichaceae</taxon>
        <taxon>Caldithrix</taxon>
    </lineage>
</organism>
<evidence type="ECO:0000313" key="2">
    <source>
        <dbReference type="EMBL" id="EHO40646.1"/>
    </source>
</evidence>
<dbReference type="EMBL" id="CM001402">
    <property type="protein sequence ID" value="EHO40646.1"/>
    <property type="molecule type" value="Genomic_DNA"/>
</dbReference>
<reference evidence="2 3" key="1">
    <citation type="submission" date="2011-09" db="EMBL/GenBank/DDBJ databases">
        <title>The permanent draft genome of Caldithrix abyssi DSM 13497.</title>
        <authorList>
            <consortium name="US DOE Joint Genome Institute (JGI-PGF)"/>
            <person name="Lucas S."/>
            <person name="Han J."/>
            <person name="Lapidus A."/>
            <person name="Bruce D."/>
            <person name="Goodwin L."/>
            <person name="Pitluck S."/>
            <person name="Peters L."/>
            <person name="Kyrpides N."/>
            <person name="Mavromatis K."/>
            <person name="Ivanova N."/>
            <person name="Mikhailova N."/>
            <person name="Chertkov O."/>
            <person name="Detter J.C."/>
            <person name="Tapia R."/>
            <person name="Han C."/>
            <person name="Land M."/>
            <person name="Hauser L."/>
            <person name="Markowitz V."/>
            <person name="Cheng J.-F."/>
            <person name="Hugenholtz P."/>
            <person name="Woyke T."/>
            <person name="Wu D."/>
            <person name="Spring S."/>
            <person name="Brambilla E."/>
            <person name="Klenk H.-P."/>
            <person name="Eisen J.A."/>
        </authorList>
    </citation>
    <scope>NUCLEOTIDE SEQUENCE [LARGE SCALE GENOMIC DNA]</scope>
    <source>
        <strain evidence="2 3">DSM 13497</strain>
    </source>
</reference>
<evidence type="ECO:0000259" key="1">
    <source>
        <dbReference type="Pfam" id="PF08241"/>
    </source>
</evidence>
<sequence length="206" mass="23522">MMAPNTERIKKRYNRVAVVFDLLEKPMEKFTSSWRREIIKEVYGKVLEVGVGTGKNIPYYAPDVEVVAIDFSKKMLEKARAKYQHIFPDVTFIEMDVQQLDFSDNSFDCVVTSCVFCSVPLPVLGLKEIRRVLKPGGKLVMLEHVRSQKKLVGPLMDILNPIPLFLYGANINRRTVANLRQAGFKQITETNLWADIFKKIVAVNGK</sequence>
<name>H1XVR9_CALAY</name>
<dbReference type="InterPro" id="IPR029063">
    <property type="entry name" value="SAM-dependent_MTases_sf"/>
</dbReference>
<dbReference type="SUPFAM" id="SSF53335">
    <property type="entry name" value="S-adenosyl-L-methionine-dependent methyltransferases"/>
    <property type="match status" value="1"/>
</dbReference>
<dbReference type="GO" id="GO:0008757">
    <property type="term" value="F:S-adenosylmethionine-dependent methyltransferase activity"/>
    <property type="evidence" value="ECO:0007669"/>
    <property type="project" value="InterPro"/>
</dbReference>
<dbReference type="Pfam" id="PF08241">
    <property type="entry name" value="Methyltransf_11"/>
    <property type="match status" value="1"/>
</dbReference>
<keyword evidence="2" id="KW-0808">Transferase</keyword>
<dbReference type="PANTHER" id="PTHR45036">
    <property type="entry name" value="METHYLTRANSFERASE LIKE 7B"/>
    <property type="match status" value="1"/>
</dbReference>
<dbReference type="InterPro" id="IPR052356">
    <property type="entry name" value="Thiol_S-MT"/>
</dbReference>
<keyword evidence="3" id="KW-1185">Reference proteome</keyword>
<accession>H1XVR9</accession>
<keyword evidence="2" id="KW-0489">Methyltransferase</keyword>
<dbReference type="PANTHER" id="PTHR45036:SF1">
    <property type="entry name" value="METHYLTRANSFERASE LIKE 7A"/>
    <property type="match status" value="1"/>
</dbReference>
<evidence type="ECO:0000313" key="3">
    <source>
        <dbReference type="Proteomes" id="UP000004671"/>
    </source>
</evidence>
<dbReference type="InParanoid" id="H1XVR9"/>
<dbReference type="GO" id="GO:0032259">
    <property type="term" value="P:methylation"/>
    <property type="evidence" value="ECO:0007669"/>
    <property type="project" value="UniProtKB-KW"/>
</dbReference>
<gene>
    <name evidence="2" type="ORF">Calab_1012</name>
</gene>